<dbReference type="Proteomes" id="UP001222027">
    <property type="component" value="Unassembled WGS sequence"/>
</dbReference>
<dbReference type="AlphaFoldDB" id="A0AAV8PWK9"/>
<organism evidence="2 3">
    <name type="scientific">Ensete ventricosum</name>
    <name type="common">Abyssinian banana</name>
    <name type="synonym">Musa ensete</name>
    <dbReference type="NCBI Taxonomy" id="4639"/>
    <lineage>
        <taxon>Eukaryota</taxon>
        <taxon>Viridiplantae</taxon>
        <taxon>Streptophyta</taxon>
        <taxon>Embryophyta</taxon>
        <taxon>Tracheophyta</taxon>
        <taxon>Spermatophyta</taxon>
        <taxon>Magnoliopsida</taxon>
        <taxon>Liliopsida</taxon>
        <taxon>Zingiberales</taxon>
        <taxon>Musaceae</taxon>
        <taxon>Ensete</taxon>
    </lineage>
</organism>
<reference evidence="2 3" key="1">
    <citation type="submission" date="2022-12" db="EMBL/GenBank/DDBJ databases">
        <title>Chromosome-scale assembly of the Ensete ventricosum genome.</title>
        <authorList>
            <person name="Dussert Y."/>
            <person name="Stocks J."/>
            <person name="Wendawek A."/>
            <person name="Woldeyes F."/>
            <person name="Nichols R.A."/>
            <person name="Borrell J.S."/>
        </authorList>
    </citation>
    <scope>NUCLEOTIDE SEQUENCE [LARGE SCALE GENOMIC DNA]</scope>
    <source>
        <strain evidence="3">cv. Maze</strain>
        <tissue evidence="2">Seeds</tissue>
    </source>
</reference>
<keyword evidence="3" id="KW-1185">Reference proteome</keyword>
<dbReference type="EMBL" id="JAQQAF010000003">
    <property type="protein sequence ID" value="KAJ8500214.1"/>
    <property type="molecule type" value="Genomic_DNA"/>
</dbReference>
<feature type="region of interest" description="Disordered" evidence="1">
    <location>
        <begin position="63"/>
        <end position="82"/>
    </location>
</feature>
<evidence type="ECO:0000313" key="2">
    <source>
        <dbReference type="EMBL" id="KAJ8500214.1"/>
    </source>
</evidence>
<feature type="region of interest" description="Disordered" evidence="1">
    <location>
        <begin position="1"/>
        <end position="29"/>
    </location>
</feature>
<comment type="caution">
    <text evidence="2">The sequence shown here is derived from an EMBL/GenBank/DDBJ whole genome shotgun (WGS) entry which is preliminary data.</text>
</comment>
<feature type="compositionally biased region" description="Low complexity" evidence="1">
    <location>
        <begin position="17"/>
        <end position="29"/>
    </location>
</feature>
<protein>
    <submittedName>
        <fullName evidence="2">Uncharacterized protein</fullName>
    </submittedName>
</protein>
<accession>A0AAV8PWK9</accession>
<gene>
    <name evidence="2" type="ORF">OPV22_010766</name>
</gene>
<name>A0AAV8PWK9_ENSVE</name>
<evidence type="ECO:0000313" key="3">
    <source>
        <dbReference type="Proteomes" id="UP001222027"/>
    </source>
</evidence>
<proteinExistence type="predicted"/>
<evidence type="ECO:0000256" key="1">
    <source>
        <dbReference type="SAM" id="MobiDB-lite"/>
    </source>
</evidence>
<sequence>MDRPAAHPRSSRRQLGSSPPRHAARPSSRIVASVSFKKLNKSHHAAACVRPPCASPLLHCLKQDRRLPPSDRRLGTLERTPF</sequence>